<dbReference type="InterPro" id="IPR003825">
    <property type="entry name" value="Colicin-V_CvpA"/>
</dbReference>
<dbReference type="Proteomes" id="UP000786693">
    <property type="component" value="Unassembled WGS sequence"/>
</dbReference>
<comment type="subcellular location">
    <subcellularLocation>
        <location evidence="1">Membrane</location>
        <topology evidence="1">Multi-pass membrane protein</topology>
    </subcellularLocation>
</comment>
<name>A0ABQ4NMP6_9RHOB</name>
<evidence type="ECO:0000313" key="6">
    <source>
        <dbReference type="EMBL" id="GIT95683.1"/>
    </source>
</evidence>
<sequence length="197" mass="20477">MEGFTIVDGGAAIVIVISAILAFSRGLVREGMAILGWVAAAVLAFTFAGSAEPLVREIPYVGDILGDSCELAVIAAFALVFALSLVLTSFFTPLLSAAIRHSALGAIDQGAGFLFGVLRGVLLIAVAFVVYDRVIVNEGIPEVENSRSAAIFGRAQAGIEDQIPEDAPGWILERYEALVGECGAPVTPADTTLPDAE</sequence>
<evidence type="ECO:0000256" key="1">
    <source>
        <dbReference type="ARBA" id="ARBA00004141"/>
    </source>
</evidence>
<feature type="transmembrane region" description="Helical" evidence="5">
    <location>
        <begin position="6"/>
        <end position="24"/>
    </location>
</feature>
<proteinExistence type="predicted"/>
<keyword evidence="2 5" id="KW-0812">Transmembrane</keyword>
<gene>
    <name evidence="6" type="ORF">JANAI62_23060</name>
</gene>
<dbReference type="Pfam" id="PF02674">
    <property type="entry name" value="Colicin_V"/>
    <property type="match status" value="1"/>
</dbReference>
<protein>
    <submittedName>
        <fullName evidence="6">Colicin V production protein CvpA</fullName>
    </submittedName>
</protein>
<dbReference type="InterPro" id="IPR052719">
    <property type="entry name" value="CvpA-like"/>
</dbReference>
<accession>A0ABQ4NMP6</accession>
<dbReference type="PANTHER" id="PTHR36926">
    <property type="entry name" value="COLICIN V PRODUCTION PROTEIN"/>
    <property type="match status" value="1"/>
</dbReference>
<evidence type="ECO:0000256" key="5">
    <source>
        <dbReference type="SAM" id="Phobius"/>
    </source>
</evidence>
<keyword evidence="7" id="KW-1185">Reference proteome</keyword>
<evidence type="ECO:0000256" key="3">
    <source>
        <dbReference type="ARBA" id="ARBA00022989"/>
    </source>
</evidence>
<evidence type="ECO:0000256" key="4">
    <source>
        <dbReference type="ARBA" id="ARBA00023136"/>
    </source>
</evidence>
<evidence type="ECO:0000256" key="2">
    <source>
        <dbReference type="ARBA" id="ARBA00022692"/>
    </source>
</evidence>
<dbReference type="PANTHER" id="PTHR36926:SF1">
    <property type="entry name" value="COLICIN V PRODUCTION PROTEIN"/>
    <property type="match status" value="1"/>
</dbReference>
<dbReference type="EMBL" id="BPFH01000004">
    <property type="protein sequence ID" value="GIT95683.1"/>
    <property type="molecule type" value="Genomic_DNA"/>
</dbReference>
<organism evidence="6 7">
    <name type="scientific">Jannaschia pagri</name>
    <dbReference type="NCBI Taxonomy" id="2829797"/>
    <lineage>
        <taxon>Bacteria</taxon>
        <taxon>Pseudomonadati</taxon>
        <taxon>Pseudomonadota</taxon>
        <taxon>Alphaproteobacteria</taxon>
        <taxon>Rhodobacterales</taxon>
        <taxon>Roseobacteraceae</taxon>
        <taxon>Jannaschia</taxon>
    </lineage>
</organism>
<dbReference type="RefSeq" id="WP_220749186.1">
    <property type="nucleotide sequence ID" value="NZ_BPFH01000004.1"/>
</dbReference>
<reference evidence="6 7" key="1">
    <citation type="submission" date="2021-05" db="EMBL/GenBank/DDBJ databases">
        <title>Bacteria Genome sequencing.</title>
        <authorList>
            <person name="Takabe Y."/>
            <person name="Nakajima Y."/>
            <person name="Suzuki S."/>
            <person name="Shiozaki T."/>
        </authorList>
    </citation>
    <scope>NUCLEOTIDE SEQUENCE [LARGE SCALE GENOMIC DNA]</scope>
    <source>
        <strain evidence="6 7">AI_62</strain>
    </source>
</reference>
<feature type="transmembrane region" description="Helical" evidence="5">
    <location>
        <begin position="31"/>
        <end position="51"/>
    </location>
</feature>
<evidence type="ECO:0000313" key="7">
    <source>
        <dbReference type="Proteomes" id="UP000786693"/>
    </source>
</evidence>
<feature type="transmembrane region" description="Helical" evidence="5">
    <location>
        <begin position="111"/>
        <end position="131"/>
    </location>
</feature>
<keyword evidence="4 5" id="KW-0472">Membrane</keyword>
<feature type="transmembrane region" description="Helical" evidence="5">
    <location>
        <begin position="71"/>
        <end position="99"/>
    </location>
</feature>
<comment type="caution">
    <text evidence="6">The sequence shown here is derived from an EMBL/GenBank/DDBJ whole genome shotgun (WGS) entry which is preliminary data.</text>
</comment>
<keyword evidence="3 5" id="KW-1133">Transmembrane helix</keyword>